<dbReference type="Pfam" id="PF08367">
    <property type="entry name" value="M16C_assoc"/>
    <property type="match status" value="1"/>
</dbReference>
<protein>
    <recommendedName>
        <fullName evidence="1">Peptidase M16C associated domain-containing protein</fullName>
    </recommendedName>
</protein>
<proteinExistence type="predicted"/>
<dbReference type="Pfam" id="PF22516">
    <property type="entry name" value="PreP_C"/>
    <property type="match status" value="1"/>
</dbReference>
<dbReference type="EMBL" id="HBHX01000485">
    <property type="protein sequence ID" value="CAE0096277.1"/>
    <property type="molecule type" value="Transcribed_RNA"/>
</dbReference>
<dbReference type="Pfam" id="PF05193">
    <property type="entry name" value="Peptidase_M16_C"/>
    <property type="match status" value="1"/>
</dbReference>
<dbReference type="InterPro" id="IPR011249">
    <property type="entry name" value="Metalloenz_LuxS/M16"/>
</dbReference>
<organism evidence="2">
    <name type="scientific">Haptolina ericina</name>
    <dbReference type="NCBI Taxonomy" id="156174"/>
    <lineage>
        <taxon>Eukaryota</taxon>
        <taxon>Haptista</taxon>
        <taxon>Haptophyta</taxon>
        <taxon>Prymnesiophyceae</taxon>
        <taxon>Prymnesiales</taxon>
        <taxon>Prymnesiaceae</taxon>
        <taxon>Haptolina</taxon>
    </lineage>
</organism>
<dbReference type="SMART" id="SM01264">
    <property type="entry name" value="M16C_associated"/>
    <property type="match status" value="1"/>
</dbReference>
<dbReference type="GO" id="GO:0016485">
    <property type="term" value="P:protein processing"/>
    <property type="evidence" value="ECO:0007669"/>
    <property type="project" value="TreeGrafter"/>
</dbReference>
<dbReference type="InterPro" id="IPR055130">
    <property type="entry name" value="PreP_C"/>
</dbReference>
<evidence type="ECO:0000259" key="1">
    <source>
        <dbReference type="SMART" id="SM01264"/>
    </source>
</evidence>
<dbReference type="SUPFAM" id="SSF63411">
    <property type="entry name" value="LuxS/MPP-like metallohydrolase"/>
    <property type="match status" value="4"/>
</dbReference>
<dbReference type="Gene3D" id="3.30.830.10">
    <property type="entry name" value="Metalloenzyme, LuxS/M16 peptidase-like"/>
    <property type="match status" value="4"/>
</dbReference>
<dbReference type="GO" id="GO:0046872">
    <property type="term" value="F:metal ion binding"/>
    <property type="evidence" value="ECO:0007669"/>
    <property type="project" value="InterPro"/>
</dbReference>
<feature type="domain" description="Peptidase M16C associated" evidence="1">
    <location>
        <begin position="302"/>
        <end position="562"/>
    </location>
</feature>
<dbReference type="InterPro" id="IPR007863">
    <property type="entry name" value="Peptidase_M16_C"/>
</dbReference>
<name>A0A7S3ABG6_9EUKA</name>
<sequence length="835" mass="90527">MKGVYSSPESRMYRAAQQATFPDNTYAVDSGGDPLVIPSLSFEQFTAFHDSFYHPSNSKIFFYGDDDPTVRLELLDSYLSEFTKPALPARGVDTQPLKAEPWRVTETYPASEDSTHMVMVNWLVNEEPLSDVDELALGVLDHLLMGSPTSTLYKAMIESKLGESILGGGLSDELKQATFSIGLKGVKPEDVPKVEALAIDTLASAAADGFPQDAIDASLNTIEFQLRECNTGGFPKGLSFMLSMMPRWIYRKELDSCSPLDALRFEKPLADLKAKLASGEKVFENLLTQIIVENKHRNTVELSPDTGLGDKLVAQEAAKLASIKATMSADQVQQVIDETAKLKEAQLKEDSAEDLATIPRVGLGDLEREVKTIPTEIGELAGGGTLLTHPIPTAGVVYADVVFDLENLEADELSLVPLFTRMVKETGTSELDAVGLQRRIGARTGGISVSTLSATRIDPATGLSSPADPFDATYRLAVRAKGTVQKADALFDLVHSVMTDAQLDAQPKVVQLLTETKSNYESAFVSSGNSFAGARLAARKSVLGMVNEMVGGVTYYESVKEMLKAAEEDWPSLLARLERLRAKIISRDNVLINLTVDGAAMDDVTATVGKFVEKLPEVPMEAPPPSSPTWRKSITLLDPANEAYSITTQVNYVAASCNLLSQGETARVAAYQVVSRFLSRGYLWDNVRVVGGAYGGGCSFDPLTGAFSYSSYRDPNLQGTLDIYEKTAEVLSSLELTDDALEQAIVGAVGDLDQPMTPDAKGYRALSWYLQGMTTETRQAYRDEMLSTTRDDFSAFGAKLSEKPLTAAVFGSAEAIEKANEARQEEAKMVVTKLG</sequence>
<dbReference type="AlphaFoldDB" id="A0A7S3ABG6"/>
<gene>
    <name evidence="2" type="ORF">HERI1096_LOCUS286</name>
</gene>
<dbReference type="GO" id="GO:0004222">
    <property type="term" value="F:metalloendopeptidase activity"/>
    <property type="evidence" value="ECO:0007669"/>
    <property type="project" value="TreeGrafter"/>
</dbReference>
<dbReference type="PANTHER" id="PTHR43016:SF13">
    <property type="entry name" value="PRESEQUENCE PROTEASE, MITOCHONDRIAL"/>
    <property type="match status" value="1"/>
</dbReference>
<dbReference type="PANTHER" id="PTHR43016">
    <property type="entry name" value="PRESEQUENCE PROTEASE"/>
    <property type="match status" value="1"/>
</dbReference>
<accession>A0A7S3ABG6</accession>
<evidence type="ECO:0000313" key="2">
    <source>
        <dbReference type="EMBL" id="CAE0096277.1"/>
    </source>
</evidence>
<dbReference type="InterPro" id="IPR013578">
    <property type="entry name" value="Peptidase_M16C_assoc"/>
</dbReference>
<reference evidence="2" key="1">
    <citation type="submission" date="2021-01" db="EMBL/GenBank/DDBJ databases">
        <authorList>
            <person name="Corre E."/>
            <person name="Pelletier E."/>
            <person name="Niang G."/>
            <person name="Scheremetjew M."/>
            <person name="Finn R."/>
            <person name="Kale V."/>
            <person name="Holt S."/>
            <person name="Cochrane G."/>
            <person name="Meng A."/>
            <person name="Brown T."/>
            <person name="Cohen L."/>
        </authorList>
    </citation>
    <scope>NUCLEOTIDE SEQUENCE</scope>
    <source>
        <strain evidence="2">CCMP281</strain>
    </source>
</reference>